<name>A0A3N9XKV4_9ACTN</name>
<evidence type="ECO:0000313" key="3">
    <source>
        <dbReference type="Proteomes" id="UP000278981"/>
    </source>
</evidence>
<protein>
    <submittedName>
        <fullName evidence="2">Uncharacterized protein</fullName>
    </submittedName>
</protein>
<gene>
    <name evidence="2" type="ORF">DDE19_25300</name>
</gene>
<evidence type="ECO:0000256" key="1">
    <source>
        <dbReference type="SAM" id="MobiDB-lite"/>
    </source>
</evidence>
<accession>A0A3N9XKV4</accession>
<feature type="region of interest" description="Disordered" evidence="1">
    <location>
        <begin position="1"/>
        <end position="44"/>
    </location>
</feature>
<evidence type="ECO:0000313" key="2">
    <source>
        <dbReference type="EMBL" id="RQX13731.1"/>
    </source>
</evidence>
<reference evidence="2 3" key="1">
    <citation type="submission" date="2018-04" db="EMBL/GenBank/DDBJ databases">
        <title>Micromonosporas from Atacama Desert.</title>
        <authorList>
            <person name="Carro L."/>
            <person name="Klenk H.-P."/>
            <person name="Goodfellow M."/>
        </authorList>
    </citation>
    <scope>NUCLEOTIDE SEQUENCE [LARGE SCALE GENOMIC DNA]</scope>
    <source>
        <strain evidence="2 3">LB19</strain>
    </source>
</reference>
<dbReference type="RefSeq" id="WP_124821784.1">
    <property type="nucleotide sequence ID" value="NZ_QDGB01000319.1"/>
</dbReference>
<dbReference type="OrthoDB" id="3405660at2"/>
<comment type="caution">
    <text evidence="2">The sequence shown here is derived from an EMBL/GenBank/DDBJ whole genome shotgun (WGS) entry which is preliminary data.</text>
</comment>
<dbReference type="AlphaFoldDB" id="A0A3N9XKV4"/>
<dbReference type="EMBL" id="QDGB01000319">
    <property type="protein sequence ID" value="RQX13731.1"/>
    <property type="molecule type" value="Genomic_DNA"/>
</dbReference>
<sequence length="90" mass="9927">MTNAQPKTARDLALARARATRRETGAELPPRRGRSTVARPAADNAPVDDAVATLDTRYLVDGYQPDDVAQRLGIDRGWCRAITARLRGRR</sequence>
<proteinExistence type="predicted"/>
<organism evidence="2 3">
    <name type="scientific">Micromonospora ureilytica</name>
    <dbReference type="NCBI Taxonomy" id="709868"/>
    <lineage>
        <taxon>Bacteria</taxon>
        <taxon>Bacillati</taxon>
        <taxon>Actinomycetota</taxon>
        <taxon>Actinomycetes</taxon>
        <taxon>Micromonosporales</taxon>
        <taxon>Micromonosporaceae</taxon>
        <taxon>Micromonospora</taxon>
    </lineage>
</organism>
<dbReference type="Proteomes" id="UP000278981">
    <property type="component" value="Unassembled WGS sequence"/>
</dbReference>